<accession>A0A0G1XW55</accession>
<organism evidence="9 10">
    <name type="scientific">Candidatus Uhrbacteria bacterium GW2011_GWC2_53_7</name>
    <dbReference type="NCBI Taxonomy" id="1618986"/>
    <lineage>
        <taxon>Bacteria</taxon>
        <taxon>Candidatus Uhriibacteriota</taxon>
    </lineage>
</organism>
<sequence length="251" mass="27096">MLIPPLIEQATQLIGRFGYSGEVNEFLKDARALTAGSSLPEAGSILEALQSFSSTITSFIGSVGALAIVLVLTFYMVVEEEAVSRVFRSLAPQEYQPYLSQLFDRMREKIGAWLRGQIILAVIVGALTFVGLAIFDIRYALVLALIAGVFEIIPYVGPILAAIPAVILTFIDSPTKGLIVLVVYFLIQQVENNILVPRVMQRIAGLNPIVSIVALIVGLKLGGIVGAGFAIPVAMMISVVLQDLFYDKPTE</sequence>
<evidence type="ECO:0000313" key="9">
    <source>
        <dbReference type="EMBL" id="KKW35120.1"/>
    </source>
</evidence>
<dbReference type="Pfam" id="PF01594">
    <property type="entry name" value="AI-2E_transport"/>
    <property type="match status" value="1"/>
</dbReference>
<dbReference type="GO" id="GO:0005886">
    <property type="term" value="C:plasma membrane"/>
    <property type="evidence" value="ECO:0007669"/>
    <property type="project" value="UniProtKB-SubCell"/>
</dbReference>
<protein>
    <recommendedName>
        <fullName evidence="11">AI-2E family transporter</fullName>
    </recommendedName>
</protein>
<feature type="transmembrane region" description="Helical" evidence="8">
    <location>
        <begin position="141"/>
        <end position="171"/>
    </location>
</feature>
<evidence type="ECO:0000256" key="3">
    <source>
        <dbReference type="ARBA" id="ARBA00022448"/>
    </source>
</evidence>
<dbReference type="PANTHER" id="PTHR21716:SF53">
    <property type="entry name" value="PERMEASE PERM-RELATED"/>
    <property type="match status" value="1"/>
</dbReference>
<evidence type="ECO:0000256" key="2">
    <source>
        <dbReference type="ARBA" id="ARBA00009773"/>
    </source>
</evidence>
<comment type="subcellular location">
    <subcellularLocation>
        <location evidence="1">Cell membrane</location>
        <topology evidence="1">Multi-pass membrane protein</topology>
    </subcellularLocation>
</comment>
<feature type="transmembrane region" description="Helical" evidence="8">
    <location>
        <begin position="208"/>
        <end position="241"/>
    </location>
</feature>
<keyword evidence="4" id="KW-1003">Cell membrane</keyword>
<dbReference type="PANTHER" id="PTHR21716">
    <property type="entry name" value="TRANSMEMBRANE PROTEIN"/>
    <property type="match status" value="1"/>
</dbReference>
<evidence type="ECO:0000256" key="5">
    <source>
        <dbReference type="ARBA" id="ARBA00022692"/>
    </source>
</evidence>
<name>A0A0G1XW55_9BACT</name>
<evidence type="ECO:0000256" key="6">
    <source>
        <dbReference type="ARBA" id="ARBA00022989"/>
    </source>
</evidence>
<proteinExistence type="inferred from homology"/>
<keyword evidence="6 8" id="KW-1133">Transmembrane helix</keyword>
<evidence type="ECO:0000256" key="4">
    <source>
        <dbReference type="ARBA" id="ARBA00022475"/>
    </source>
</evidence>
<dbReference type="InterPro" id="IPR002549">
    <property type="entry name" value="AI-2E-like"/>
</dbReference>
<evidence type="ECO:0000313" key="10">
    <source>
        <dbReference type="Proteomes" id="UP000033865"/>
    </source>
</evidence>
<dbReference type="AlphaFoldDB" id="A0A0G1XW55"/>
<feature type="transmembrane region" description="Helical" evidence="8">
    <location>
        <begin position="112"/>
        <end position="135"/>
    </location>
</feature>
<dbReference type="Proteomes" id="UP000033865">
    <property type="component" value="Unassembled WGS sequence"/>
</dbReference>
<keyword evidence="7 8" id="KW-0472">Membrane</keyword>
<keyword evidence="3" id="KW-0813">Transport</keyword>
<gene>
    <name evidence="9" type="ORF">UY82_C0049G0005</name>
</gene>
<dbReference type="EMBL" id="LCRN01000049">
    <property type="protein sequence ID" value="KKW35120.1"/>
    <property type="molecule type" value="Genomic_DNA"/>
</dbReference>
<dbReference type="GO" id="GO:0055085">
    <property type="term" value="P:transmembrane transport"/>
    <property type="evidence" value="ECO:0007669"/>
    <property type="project" value="TreeGrafter"/>
</dbReference>
<comment type="caution">
    <text evidence="9">The sequence shown here is derived from an EMBL/GenBank/DDBJ whole genome shotgun (WGS) entry which is preliminary data.</text>
</comment>
<evidence type="ECO:0008006" key="11">
    <source>
        <dbReference type="Google" id="ProtNLM"/>
    </source>
</evidence>
<evidence type="ECO:0000256" key="7">
    <source>
        <dbReference type="ARBA" id="ARBA00023136"/>
    </source>
</evidence>
<keyword evidence="5 8" id="KW-0812">Transmembrane</keyword>
<comment type="similarity">
    <text evidence="2">Belongs to the autoinducer-2 exporter (AI-2E) (TC 2.A.86) family.</text>
</comment>
<evidence type="ECO:0000256" key="1">
    <source>
        <dbReference type="ARBA" id="ARBA00004651"/>
    </source>
</evidence>
<feature type="transmembrane region" description="Helical" evidence="8">
    <location>
        <begin position="56"/>
        <end position="78"/>
    </location>
</feature>
<evidence type="ECO:0000256" key="8">
    <source>
        <dbReference type="SAM" id="Phobius"/>
    </source>
</evidence>
<reference evidence="9 10" key="1">
    <citation type="journal article" date="2015" name="Nature">
        <title>rRNA introns, odd ribosomes, and small enigmatic genomes across a large radiation of phyla.</title>
        <authorList>
            <person name="Brown C.T."/>
            <person name="Hug L.A."/>
            <person name="Thomas B.C."/>
            <person name="Sharon I."/>
            <person name="Castelle C.J."/>
            <person name="Singh A."/>
            <person name="Wilkins M.J."/>
            <person name="Williams K.H."/>
            <person name="Banfield J.F."/>
        </authorList>
    </citation>
    <scope>NUCLEOTIDE SEQUENCE [LARGE SCALE GENOMIC DNA]</scope>
</reference>